<dbReference type="OrthoDB" id="5427664at2759"/>
<dbReference type="EMBL" id="KZ084141">
    <property type="protein sequence ID" value="OSC98182.1"/>
    <property type="molecule type" value="Genomic_DNA"/>
</dbReference>
<evidence type="ECO:0000313" key="4">
    <source>
        <dbReference type="Proteomes" id="UP000193067"/>
    </source>
</evidence>
<reference evidence="3 4" key="1">
    <citation type="journal article" date="2015" name="Biotechnol. Biofuels">
        <title>Enhanced degradation of softwood versus hardwood by the white-rot fungus Pycnoporus coccineus.</title>
        <authorList>
            <person name="Couturier M."/>
            <person name="Navarro D."/>
            <person name="Chevret D."/>
            <person name="Henrissat B."/>
            <person name="Piumi F."/>
            <person name="Ruiz-Duenas F.J."/>
            <person name="Martinez A.T."/>
            <person name="Grigoriev I.V."/>
            <person name="Riley R."/>
            <person name="Lipzen A."/>
            <person name="Berrin J.G."/>
            <person name="Master E.R."/>
            <person name="Rosso M.N."/>
        </authorList>
    </citation>
    <scope>NUCLEOTIDE SEQUENCE [LARGE SCALE GENOMIC DNA]</scope>
    <source>
        <strain evidence="3 4">BRFM310</strain>
    </source>
</reference>
<name>A0A1Y2ICM4_TRAC3</name>
<keyword evidence="2" id="KW-0472">Membrane</keyword>
<dbReference type="Proteomes" id="UP000193067">
    <property type="component" value="Unassembled WGS sequence"/>
</dbReference>
<feature type="transmembrane region" description="Helical" evidence="2">
    <location>
        <begin position="173"/>
        <end position="195"/>
    </location>
</feature>
<feature type="transmembrane region" description="Helical" evidence="2">
    <location>
        <begin position="98"/>
        <end position="122"/>
    </location>
</feature>
<proteinExistence type="predicted"/>
<feature type="transmembrane region" description="Helical" evidence="2">
    <location>
        <begin position="342"/>
        <end position="365"/>
    </location>
</feature>
<keyword evidence="2" id="KW-0812">Transmembrane</keyword>
<feature type="transmembrane region" description="Helical" evidence="2">
    <location>
        <begin position="68"/>
        <end position="86"/>
    </location>
</feature>
<dbReference type="AlphaFoldDB" id="A0A1Y2ICM4"/>
<feature type="region of interest" description="Disordered" evidence="1">
    <location>
        <begin position="418"/>
        <end position="462"/>
    </location>
</feature>
<evidence type="ECO:0000256" key="1">
    <source>
        <dbReference type="SAM" id="MobiDB-lite"/>
    </source>
</evidence>
<evidence type="ECO:0000256" key="2">
    <source>
        <dbReference type="SAM" id="Phobius"/>
    </source>
</evidence>
<keyword evidence="2" id="KW-1133">Transmembrane helix</keyword>
<evidence type="ECO:0000313" key="3">
    <source>
        <dbReference type="EMBL" id="OSC98182.1"/>
    </source>
</evidence>
<keyword evidence="4" id="KW-1185">Reference proteome</keyword>
<sequence length="494" mass="54093">MWCQLPSQTLQNATLAALVCSAPSDDPSSCVAICPNPDISGVGVRSAFYLQSIMNTLLVIFSRRDSVPSAWASTLLTASLVIAAMVQKGNQTITLHHATLTMNFATLSCISSLAVAPTLSIWRLTTEGYYIRQLAHHVLHVTFQEGNSQDGSGPTLEEKDRARIQRAQGKQRLFLALALMTQVVLQWAWGIVLFVSPVYSQTNCSGDTVLMFFLARFTAREINHKYMVVWVFWLLFSLGITLFMTITLAITSPSRARAYSRTNSRSSSVASRSSRSSARPPLYAQIIRSIWYSFPAWGDRDAQLIFWFNILATVLWAIYLISSELQIRANCIFSGENMISSFGQITALLLSAQPLWSLTVALYRWPATIERQRRLQQRGGTSLLPTASPQGPSPSSGVTAFTASSGALLAVPPRGRSAVAAGDRVPPGSPVLALPHSERGAPEAPDSANARLRPTPPVTGNSSNLNDVYIYHTDTNEWHELVSLTHLPRAPDNS</sequence>
<accession>A0A1Y2ICM4</accession>
<feature type="transmembrane region" description="Helical" evidence="2">
    <location>
        <begin position="230"/>
        <end position="251"/>
    </location>
</feature>
<gene>
    <name evidence="3" type="ORF">PYCCODRAFT_1024010</name>
</gene>
<protein>
    <submittedName>
        <fullName evidence="3">Uncharacterized protein</fullName>
    </submittedName>
</protein>
<organism evidence="3 4">
    <name type="scientific">Trametes coccinea (strain BRFM310)</name>
    <name type="common">Pycnoporus coccineus</name>
    <dbReference type="NCBI Taxonomy" id="1353009"/>
    <lineage>
        <taxon>Eukaryota</taxon>
        <taxon>Fungi</taxon>
        <taxon>Dikarya</taxon>
        <taxon>Basidiomycota</taxon>
        <taxon>Agaricomycotina</taxon>
        <taxon>Agaricomycetes</taxon>
        <taxon>Polyporales</taxon>
        <taxon>Polyporaceae</taxon>
        <taxon>Trametes</taxon>
    </lineage>
</organism>
<feature type="transmembrane region" description="Helical" evidence="2">
    <location>
        <begin position="304"/>
        <end position="322"/>
    </location>
</feature>